<proteinExistence type="predicted"/>
<keyword evidence="4" id="KW-1185">Reference proteome</keyword>
<dbReference type="GO" id="GO:0005737">
    <property type="term" value="C:cytoplasm"/>
    <property type="evidence" value="ECO:0007669"/>
    <property type="project" value="TreeGrafter"/>
</dbReference>
<dbReference type="SUPFAM" id="SSF54001">
    <property type="entry name" value="Cysteine proteinases"/>
    <property type="match status" value="1"/>
</dbReference>
<dbReference type="InterPro" id="IPR052557">
    <property type="entry name" value="CAP/Cytokinesis_protein"/>
</dbReference>
<sequence>MKVRFIMRRKRNKIRYYVSVVIIILCVFTIVENKKLINSKLEDVWTILQDTIVENESKKVIEKSKDTTKKSEIEETKSNKSKKTIGEIERYAYSYLNKEEKKVYMEWVDILLEHKTKVEVSTLDPDIIEKAYRYVLSDYPGMFWVNGYSYVEHKLFNKTTKVVVEPEFTMTKEERQVKQKQIDAKVNEYLSGISQESSDYEKMKYVYDSLTTKVVYNKNAKDNQNICSVFLNGESVCQGYAYATQYLLQKLNIPCVSVTGTALGEGHAWNLVKLDGQYYYVDTTWGSNSNQKEYANQVNYAYFCLTSAEMSLTHQPSGLFPLPECTATQNNYFVKEGYYFESFETSVLSKFIQTAYESQQNAICLKFANKELYESFRKYYIEESHIFDCIGQTTSIRYLEDNVHNVLTFYRQSE</sequence>
<dbReference type="Gene3D" id="3.10.620.30">
    <property type="match status" value="1"/>
</dbReference>
<keyword evidence="1" id="KW-0472">Membrane</keyword>
<feature type="domain" description="Transglutaminase-like" evidence="2">
    <location>
        <begin position="229"/>
        <end position="285"/>
    </location>
</feature>
<dbReference type="Proteomes" id="UP000255036">
    <property type="component" value="Unassembled WGS sequence"/>
</dbReference>
<dbReference type="PANTHER" id="PTHR46333:SF2">
    <property type="entry name" value="CYTOKINESIS PROTEIN 3"/>
    <property type="match status" value="1"/>
</dbReference>
<dbReference type="PANTHER" id="PTHR46333">
    <property type="entry name" value="CYTOKINESIS PROTEIN 3"/>
    <property type="match status" value="1"/>
</dbReference>
<dbReference type="EMBL" id="QRCT01000050">
    <property type="protein sequence ID" value="RDU22051.1"/>
    <property type="molecule type" value="Genomic_DNA"/>
</dbReference>
<comment type="caution">
    <text evidence="3">The sequence shown here is derived from an EMBL/GenBank/DDBJ whole genome shotgun (WGS) entry which is preliminary data.</text>
</comment>
<accession>A0A371AR44</accession>
<evidence type="ECO:0000313" key="3">
    <source>
        <dbReference type="EMBL" id="RDU22051.1"/>
    </source>
</evidence>
<name>A0A371AR44_9FIRM</name>
<dbReference type="SMART" id="SM00460">
    <property type="entry name" value="TGc"/>
    <property type="match status" value="1"/>
</dbReference>
<reference evidence="3 4" key="1">
    <citation type="submission" date="2018-07" db="EMBL/GenBank/DDBJ databases">
        <title>Anaerosacharophilus polymeroproducens gen. nov. sp. nov., an anaerobic bacterium isolated from salt field.</title>
        <authorList>
            <person name="Kim W."/>
            <person name="Yang S.-H."/>
            <person name="Oh J."/>
            <person name="Lee J.-H."/>
            <person name="Kwon K.K."/>
        </authorList>
    </citation>
    <scope>NUCLEOTIDE SEQUENCE [LARGE SCALE GENOMIC DNA]</scope>
    <source>
        <strain evidence="3 4">MCWD5</strain>
    </source>
</reference>
<keyword evidence="1" id="KW-0812">Transmembrane</keyword>
<dbReference type="InterPro" id="IPR002931">
    <property type="entry name" value="Transglutaminase-like"/>
</dbReference>
<organism evidence="3 4">
    <name type="scientific">Anaerosacchariphilus polymeriproducens</name>
    <dbReference type="NCBI Taxonomy" id="1812858"/>
    <lineage>
        <taxon>Bacteria</taxon>
        <taxon>Bacillati</taxon>
        <taxon>Bacillota</taxon>
        <taxon>Clostridia</taxon>
        <taxon>Lachnospirales</taxon>
        <taxon>Lachnospiraceae</taxon>
        <taxon>Anaerosacchariphilus</taxon>
    </lineage>
</organism>
<dbReference type="InterPro" id="IPR038765">
    <property type="entry name" value="Papain-like_cys_pep_sf"/>
</dbReference>
<feature type="transmembrane region" description="Helical" evidence="1">
    <location>
        <begin position="14"/>
        <end position="31"/>
    </location>
</feature>
<dbReference type="Pfam" id="PF01841">
    <property type="entry name" value="Transglut_core"/>
    <property type="match status" value="1"/>
</dbReference>
<protein>
    <recommendedName>
        <fullName evidence="2">Transglutaminase-like domain-containing protein</fullName>
    </recommendedName>
</protein>
<evidence type="ECO:0000259" key="2">
    <source>
        <dbReference type="SMART" id="SM00460"/>
    </source>
</evidence>
<gene>
    <name evidence="3" type="ORF">DWV06_16085</name>
</gene>
<dbReference type="AlphaFoldDB" id="A0A371AR44"/>
<evidence type="ECO:0000313" key="4">
    <source>
        <dbReference type="Proteomes" id="UP000255036"/>
    </source>
</evidence>
<evidence type="ECO:0000256" key="1">
    <source>
        <dbReference type="SAM" id="Phobius"/>
    </source>
</evidence>
<keyword evidence="1" id="KW-1133">Transmembrane helix</keyword>